<organism evidence="3 4">
    <name type="scientific">Orlajensenia flava</name>
    <dbReference type="NCBI Taxonomy" id="2565934"/>
    <lineage>
        <taxon>Bacteria</taxon>
        <taxon>Bacillati</taxon>
        <taxon>Actinomycetota</taxon>
        <taxon>Actinomycetes</taxon>
        <taxon>Micrococcales</taxon>
        <taxon>Microbacteriaceae</taxon>
        <taxon>Orlajensenia</taxon>
    </lineage>
</organism>
<gene>
    <name evidence="3" type="ORF">E6C70_14680</name>
    <name evidence="2" type="ORF">E6C70_14960</name>
</gene>
<keyword evidence="4" id="KW-1185">Reference proteome</keyword>
<dbReference type="EMBL" id="SSSN01000013">
    <property type="protein sequence ID" value="THG30606.1"/>
    <property type="molecule type" value="Genomic_DNA"/>
</dbReference>
<evidence type="ECO:0000313" key="3">
    <source>
        <dbReference type="EMBL" id="THG30606.1"/>
    </source>
</evidence>
<sequence length="119" mass="13487">MRPNIDKRVSYERQRLQRERGAIALAVRNQARAAERRAADAVAALEKDWGSRASALKTLSEAGRSLRRLQREVDELRSQRDDLVDSLRAAGESWSSLAYLSGLSRQALLKRRRNVDGQN</sequence>
<keyword evidence="1" id="KW-0175">Coiled coil</keyword>
<dbReference type="EMBL" id="SSSN01000014">
    <property type="protein sequence ID" value="THG30343.1"/>
    <property type="molecule type" value="Genomic_DNA"/>
</dbReference>
<evidence type="ECO:0000256" key="1">
    <source>
        <dbReference type="SAM" id="Coils"/>
    </source>
</evidence>
<reference evidence="3 4" key="1">
    <citation type="submission" date="2019-04" db="EMBL/GenBank/DDBJ databases">
        <authorList>
            <person name="Jiang L."/>
        </authorList>
    </citation>
    <scope>NUCLEOTIDE SEQUENCE [LARGE SCALE GENOMIC DNA]</scope>
    <source>
        <strain evidence="3 4">YIM 131861</strain>
    </source>
</reference>
<accession>A0A4S4FMZ3</accession>
<evidence type="ECO:0000313" key="4">
    <source>
        <dbReference type="Proteomes" id="UP000307380"/>
    </source>
</evidence>
<dbReference type="OrthoDB" id="5125681at2"/>
<proteinExistence type="predicted"/>
<evidence type="ECO:0000313" key="2">
    <source>
        <dbReference type="EMBL" id="THG30343.1"/>
    </source>
</evidence>
<comment type="caution">
    <text evidence="3">The sequence shown here is derived from an EMBL/GenBank/DDBJ whole genome shotgun (WGS) entry which is preliminary data.</text>
</comment>
<dbReference type="Proteomes" id="UP000307380">
    <property type="component" value="Unassembled WGS sequence"/>
</dbReference>
<dbReference type="AlphaFoldDB" id="A0A4S4FMZ3"/>
<name>A0A4S4FMZ3_9MICO</name>
<protein>
    <submittedName>
        <fullName evidence="3">Uncharacterized protein</fullName>
    </submittedName>
</protein>
<feature type="coiled-coil region" evidence="1">
    <location>
        <begin position="52"/>
        <end position="86"/>
    </location>
</feature>